<evidence type="ECO:0000256" key="10">
    <source>
        <dbReference type="PROSITE-ProRule" id="PRU10141"/>
    </source>
</evidence>
<name>A0ABP4DZ47_9ACTN</name>
<keyword evidence="4" id="KW-0677">Repeat</keyword>
<evidence type="ECO:0000256" key="1">
    <source>
        <dbReference type="ARBA" id="ARBA00012513"/>
    </source>
</evidence>
<keyword evidence="6" id="KW-0418">Kinase</keyword>
<dbReference type="Pfam" id="PF00069">
    <property type="entry name" value="Pkinase"/>
    <property type="match status" value="1"/>
</dbReference>
<evidence type="ECO:0000256" key="9">
    <source>
        <dbReference type="ARBA" id="ARBA00048679"/>
    </source>
</evidence>
<evidence type="ECO:0000313" key="15">
    <source>
        <dbReference type="Proteomes" id="UP001499987"/>
    </source>
</evidence>
<feature type="region of interest" description="Disordered" evidence="11">
    <location>
        <begin position="320"/>
        <end position="352"/>
    </location>
</feature>
<dbReference type="SMART" id="SM00740">
    <property type="entry name" value="PASTA"/>
    <property type="match status" value="3"/>
</dbReference>
<evidence type="ECO:0000259" key="12">
    <source>
        <dbReference type="PROSITE" id="PS50011"/>
    </source>
</evidence>
<evidence type="ECO:0000256" key="3">
    <source>
        <dbReference type="ARBA" id="ARBA00022679"/>
    </source>
</evidence>
<comment type="catalytic activity">
    <reaction evidence="8">
        <text>L-threonyl-[protein] + ATP = O-phospho-L-threonyl-[protein] + ADP + H(+)</text>
        <dbReference type="Rhea" id="RHEA:46608"/>
        <dbReference type="Rhea" id="RHEA-COMP:11060"/>
        <dbReference type="Rhea" id="RHEA-COMP:11605"/>
        <dbReference type="ChEBI" id="CHEBI:15378"/>
        <dbReference type="ChEBI" id="CHEBI:30013"/>
        <dbReference type="ChEBI" id="CHEBI:30616"/>
        <dbReference type="ChEBI" id="CHEBI:61977"/>
        <dbReference type="ChEBI" id="CHEBI:456216"/>
        <dbReference type="EC" id="2.7.11.1"/>
    </reaction>
</comment>
<evidence type="ECO:0000256" key="11">
    <source>
        <dbReference type="SAM" id="MobiDB-lite"/>
    </source>
</evidence>
<gene>
    <name evidence="14" type="ORF">GCM10009663_24610</name>
</gene>
<evidence type="ECO:0000256" key="6">
    <source>
        <dbReference type="ARBA" id="ARBA00022777"/>
    </source>
</evidence>
<keyword evidence="2" id="KW-0723">Serine/threonine-protein kinase</keyword>
<evidence type="ECO:0000313" key="14">
    <source>
        <dbReference type="EMBL" id="GAA1080937.1"/>
    </source>
</evidence>
<evidence type="ECO:0000256" key="8">
    <source>
        <dbReference type="ARBA" id="ARBA00047899"/>
    </source>
</evidence>
<dbReference type="Gene3D" id="3.30.10.20">
    <property type="match status" value="3"/>
</dbReference>
<dbReference type="RefSeq" id="WP_344623587.1">
    <property type="nucleotide sequence ID" value="NZ_BAAALD010000018.1"/>
</dbReference>
<feature type="region of interest" description="Disordered" evidence="11">
    <location>
        <begin position="479"/>
        <end position="502"/>
    </location>
</feature>
<organism evidence="14 15">
    <name type="scientific">Kitasatospora arboriphila</name>
    <dbReference type="NCBI Taxonomy" id="258052"/>
    <lineage>
        <taxon>Bacteria</taxon>
        <taxon>Bacillati</taxon>
        <taxon>Actinomycetota</taxon>
        <taxon>Actinomycetes</taxon>
        <taxon>Kitasatosporales</taxon>
        <taxon>Streptomycetaceae</taxon>
        <taxon>Kitasatospora</taxon>
    </lineage>
</organism>
<accession>A0ABP4DZ47</accession>
<reference evidence="15" key="1">
    <citation type="journal article" date="2019" name="Int. J. Syst. Evol. Microbiol.">
        <title>The Global Catalogue of Microorganisms (GCM) 10K type strain sequencing project: providing services to taxonomists for standard genome sequencing and annotation.</title>
        <authorList>
            <consortium name="The Broad Institute Genomics Platform"/>
            <consortium name="The Broad Institute Genome Sequencing Center for Infectious Disease"/>
            <person name="Wu L."/>
            <person name="Ma J."/>
        </authorList>
    </citation>
    <scope>NUCLEOTIDE SEQUENCE [LARGE SCALE GENOMIC DNA]</scope>
    <source>
        <strain evidence="15">JCM 13002</strain>
    </source>
</reference>
<keyword evidence="15" id="KW-1185">Reference proteome</keyword>
<keyword evidence="5 10" id="KW-0547">Nucleotide-binding</keyword>
<feature type="compositionally biased region" description="Basic and acidic residues" evidence="11">
    <location>
        <begin position="320"/>
        <end position="341"/>
    </location>
</feature>
<dbReference type="PROSITE" id="PS51178">
    <property type="entry name" value="PASTA"/>
    <property type="match status" value="2"/>
</dbReference>
<dbReference type="SUPFAM" id="SSF56112">
    <property type="entry name" value="Protein kinase-like (PK-like)"/>
    <property type="match status" value="1"/>
</dbReference>
<proteinExistence type="predicted"/>
<dbReference type="PROSITE" id="PS00107">
    <property type="entry name" value="PROTEIN_KINASE_ATP"/>
    <property type="match status" value="1"/>
</dbReference>
<feature type="region of interest" description="Disordered" evidence="11">
    <location>
        <begin position="1"/>
        <end position="21"/>
    </location>
</feature>
<feature type="domain" description="PASTA" evidence="13">
    <location>
        <begin position="615"/>
        <end position="678"/>
    </location>
</feature>
<dbReference type="InterPro" id="IPR005543">
    <property type="entry name" value="PASTA_dom"/>
</dbReference>
<evidence type="ECO:0000256" key="4">
    <source>
        <dbReference type="ARBA" id="ARBA00022737"/>
    </source>
</evidence>
<dbReference type="SMART" id="SM00220">
    <property type="entry name" value="S_TKc"/>
    <property type="match status" value="1"/>
</dbReference>
<evidence type="ECO:0000259" key="13">
    <source>
        <dbReference type="PROSITE" id="PS51178"/>
    </source>
</evidence>
<dbReference type="Pfam" id="PF03793">
    <property type="entry name" value="PASTA"/>
    <property type="match status" value="1"/>
</dbReference>
<dbReference type="Gene3D" id="1.10.510.10">
    <property type="entry name" value="Transferase(Phosphotransferase) domain 1"/>
    <property type="match status" value="1"/>
</dbReference>
<dbReference type="PROSITE" id="PS50011">
    <property type="entry name" value="PROTEIN_KINASE_DOM"/>
    <property type="match status" value="1"/>
</dbReference>
<evidence type="ECO:0000256" key="5">
    <source>
        <dbReference type="ARBA" id="ARBA00022741"/>
    </source>
</evidence>
<dbReference type="CDD" id="cd14014">
    <property type="entry name" value="STKc_PknB_like"/>
    <property type="match status" value="1"/>
</dbReference>
<sequence length="681" mass="71724">MDVEETEGLHTAGPIRSAGQGRYEMQAPLGEGGMASVHRARDRVLGRTVAVKTLHPDLARDPAFRERFRREAQAVAALNHVNIVAVHDSGEDTGPDGVVPYMVMEYVRGRSVRELVREAAARRAGGTVPLDRALAVTSAVLDALECSHRQGLVHRDIKPANVMTTDDGTVKVMDFGIARALQSDATAMTRTGTVLGTPQYLSPEQAQGRPADARSDLYSVGCMLFELVTGTLPFDGESAMSVLYQHVQQPPPVPSSINPSLPPAVDAVVARALAKDPAGRYQSAHAMAEDVRRAAAGGAPTRPLHSAPTVTAEHIRAEHIRAEDDRARPAGAEHADARDTGGRGGGAGAGAGTGPSWPFAAFTGADDAATADALAEGMRYVAIRRQAQLRRVRNARIVGLALVPVVAVVWAVTAFGDPFGYRTATHTPDPRATGPYSSCDPLSFGGDGFNPPSFSGMSPAEARTCAEIAGLKIDQKTTTGSKYNKDTVTRQEPGTSQSVKQGSTVTVWVSTGGDPRATGDLANCEAEEQHGKVPTPWLKGRTLNAARTCADIAHLKLEEAGKVQDRLTPAGQVARQEPGSEDTTVGSTVKVWISTGGDPRAVGALTGCDSATGDRPEAPALEHMTVADARTCADIGHFKLQEQSVPDKIWPSGEVVRQEPGSFSRIDPGSTISIWVSSGAP</sequence>
<feature type="domain" description="PASTA" evidence="13">
    <location>
        <begin position="450"/>
        <end position="511"/>
    </location>
</feature>
<dbReference type="PANTHER" id="PTHR43289:SF6">
    <property type="entry name" value="SERINE_THREONINE-PROTEIN KINASE NEKL-3"/>
    <property type="match status" value="1"/>
</dbReference>
<dbReference type="InterPro" id="IPR011009">
    <property type="entry name" value="Kinase-like_dom_sf"/>
</dbReference>
<keyword evidence="3" id="KW-0808">Transferase</keyword>
<dbReference type="EC" id="2.7.11.1" evidence="1"/>
<dbReference type="PANTHER" id="PTHR43289">
    <property type="entry name" value="MITOGEN-ACTIVATED PROTEIN KINASE KINASE KINASE 20-RELATED"/>
    <property type="match status" value="1"/>
</dbReference>
<feature type="domain" description="Protein kinase" evidence="12">
    <location>
        <begin position="23"/>
        <end position="292"/>
    </location>
</feature>
<keyword evidence="7 10" id="KW-0067">ATP-binding</keyword>
<feature type="binding site" evidence="10">
    <location>
        <position position="52"/>
    </location>
    <ligand>
        <name>ATP</name>
        <dbReference type="ChEBI" id="CHEBI:30616"/>
    </ligand>
</feature>
<dbReference type="InterPro" id="IPR017441">
    <property type="entry name" value="Protein_kinase_ATP_BS"/>
</dbReference>
<dbReference type="PROSITE" id="PS00108">
    <property type="entry name" value="PROTEIN_KINASE_ST"/>
    <property type="match status" value="1"/>
</dbReference>
<protein>
    <recommendedName>
        <fullName evidence="1">non-specific serine/threonine protein kinase</fullName>
        <ecNumber evidence="1">2.7.11.1</ecNumber>
    </recommendedName>
</protein>
<dbReference type="InterPro" id="IPR008271">
    <property type="entry name" value="Ser/Thr_kinase_AS"/>
</dbReference>
<comment type="caution">
    <text evidence="14">The sequence shown here is derived from an EMBL/GenBank/DDBJ whole genome shotgun (WGS) entry which is preliminary data.</text>
</comment>
<dbReference type="EMBL" id="BAAALD010000018">
    <property type="protein sequence ID" value="GAA1080937.1"/>
    <property type="molecule type" value="Genomic_DNA"/>
</dbReference>
<dbReference type="CDD" id="cd06577">
    <property type="entry name" value="PASTA_pknB"/>
    <property type="match status" value="3"/>
</dbReference>
<comment type="catalytic activity">
    <reaction evidence="9">
        <text>L-seryl-[protein] + ATP = O-phospho-L-seryl-[protein] + ADP + H(+)</text>
        <dbReference type="Rhea" id="RHEA:17989"/>
        <dbReference type="Rhea" id="RHEA-COMP:9863"/>
        <dbReference type="Rhea" id="RHEA-COMP:11604"/>
        <dbReference type="ChEBI" id="CHEBI:15378"/>
        <dbReference type="ChEBI" id="CHEBI:29999"/>
        <dbReference type="ChEBI" id="CHEBI:30616"/>
        <dbReference type="ChEBI" id="CHEBI:83421"/>
        <dbReference type="ChEBI" id="CHEBI:456216"/>
        <dbReference type="EC" id="2.7.11.1"/>
    </reaction>
</comment>
<dbReference type="NCBIfam" id="NF033483">
    <property type="entry name" value="PknB_PASTA_kin"/>
    <property type="match status" value="1"/>
</dbReference>
<dbReference type="Proteomes" id="UP001499987">
    <property type="component" value="Unassembled WGS sequence"/>
</dbReference>
<dbReference type="InterPro" id="IPR000719">
    <property type="entry name" value="Prot_kinase_dom"/>
</dbReference>
<feature type="compositionally biased region" description="Gly residues" evidence="11">
    <location>
        <begin position="342"/>
        <end position="352"/>
    </location>
</feature>
<dbReference type="Gene3D" id="3.30.200.20">
    <property type="entry name" value="Phosphorylase Kinase, domain 1"/>
    <property type="match status" value="1"/>
</dbReference>
<feature type="compositionally biased region" description="Polar residues" evidence="11">
    <location>
        <begin position="490"/>
        <end position="502"/>
    </location>
</feature>
<evidence type="ECO:0000256" key="2">
    <source>
        <dbReference type="ARBA" id="ARBA00022527"/>
    </source>
</evidence>
<evidence type="ECO:0000256" key="7">
    <source>
        <dbReference type="ARBA" id="ARBA00022840"/>
    </source>
</evidence>